<evidence type="ECO:0000256" key="1">
    <source>
        <dbReference type="ARBA" id="ARBA00004685"/>
    </source>
</evidence>
<keyword evidence="4" id="KW-1185">Reference proteome</keyword>
<dbReference type="OrthoDB" id="1696280at2759"/>
<protein>
    <submittedName>
        <fullName evidence="3">ClpP/crotonase</fullName>
    </submittedName>
</protein>
<comment type="pathway">
    <text evidence="1">Mycotoxin biosynthesis.</text>
</comment>
<dbReference type="CDD" id="cd06558">
    <property type="entry name" value="crotonase-like"/>
    <property type="match status" value="1"/>
</dbReference>
<dbReference type="Gene3D" id="3.90.226.10">
    <property type="entry name" value="2-enoyl-CoA Hydratase, Chain A, domain 1"/>
    <property type="match status" value="1"/>
</dbReference>
<dbReference type="GO" id="GO:0004165">
    <property type="term" value="F:delta(3)-delta(2)-enoyl-CoA isomerase activity"/>
    <property type="evidence" value="ECO:0007669"/>
    <property type="project" value="TreeGrafter"/>
</dbReference>
<evidence type="ECO:0000313" key="4">
    <source>
        <dbReference type="Proteomes" id="UP000250266"/>
    </source>
</evidence>
<sequence>MAKLFSLPISTGGTFECSSLASQIYLLSFSSPPDNRLTTAFINAFSLALDILQEKYPAGVLITTSSIPKFYSNGLDLPHFRDTVGFSEKTWFPFYQKLLTYHMPTIALINGHAFAGGLILAEFHDYRVQNPSRGFLCLNEIHIGMVIPPPLVAIFREKVSPNVFRTMVLEGKRFTAQEALKEGLIDALGGIEEAAGLVKSKALLEKVKTGIWGSMKEEMYRETLGMLRGFAEGERWRKEIENEKNEKAKTSVQEVAKWERGRKLKL</sequence>
<keyword evidence="2" id="KW-0843">Virulence</keyword>
<evidence type="ECO:0000256" key="2">
    <source>
        <dbReference type="ARBA" id="ARBA00023026"/>
    </source>
</evidence>
<dbReference type="InterPro" id="IPR001753">
    <property type="entry name" value="Enoyl-CoA_hydra/iso"/>
</dbReference>
<organism evidence="3 4">
    <name type="scientific">Lepidopterella palustris CBS 459.81</name>
    <dbReference type="NCBI Taxonomy" id="1314670"/>
    <lineage>
        <taxon>Eukaryota</taxon>
        <taxon>Fungi</taxon>
        <taxon>Dikarya</taxon>
        <taxon>Ascomycota</taxon>
        <taxon>Pezizomycotina</taxon>
        <taxon>Dothideomycetes</taxon>
        <taxon>Pleosporomycetidae</taxon>
        <taxon>Mytilinidiales</taxon>
        <taxon>Argynnaceae</taxon>
        <taxon>Lepidopterella</taxon>
    </lineage>
</organism>
<evidence type="ECO:0000313" key="3">
    <source>
        <dbReference type="EMBL" id="OCK76033.1"/>
    </source>
</evidence>
<accession>A0A8E2E2L4</accession>
<dbReference type="Pfam" id="PF00378">
    <property type="entry name" value="ECH_1"/>
    <property type="match status" value="1"/>
</dbReference>
<dbReference type="EMBL" id="KV745249">
    <property type="protein sequence ID" value="OCK76033.1"/>
    <property type="molecule type" value="Genomic_DNA"/>
</dbReference>
<dbReference type="SUPFAM" id="SSF52096">
    <property type="entry name" value="ClpP/crotonase"/>
    <property type="match status" value="1"/>
</dbReference>
<reference evidence="3 4" key="1">
    <citation type="journal article" date="2016" name="Nat. Commun.">
        <title>Ectomycorrhizal ecology is imprinted in the genome of the dominant symbiotic fungus Cenococcum geophilum.</title>
        <authorList>
            <consortium name="DOE Joint Genome Institute"/>
            <person name="Peter M."/>
            <person name="Kohler A."/>
            <person name="Ohm R.A."/>
            <person name="Kuo A."/>
            <person name="Krutzmann J."/>
            <person name="Morin E."/>
            <person name="Arend M."/>
            <person name="Barry K.W."/>
            <person name="Binder M."/>
            <person name="Choi C."/>
            <person name="Clum A."/>
            <person name="Copeland A."/>
            <person name="Grisel N."/>
            <person name="Haridas S."/>
            <person name="Kipfer T."/>
            <person name="LaButti K."/>
            <person name="Lindquist E."/>
            <person name="Lipzen A."/>
            <person name="Maire R."/>
            <person name="Meier B."/>
            <person name="Mihaltcheva S."/>
            <person name="Molinier V."/>
            <person name="Murat C."/>
            <person name="Poggeler S."/>
            <person name="Quandt C.A."/>
            <person name="Sperisen C."/>
            <person name="Tritt A."/>
            <person name="Tisserant E."/>
            <person name="Crous P.W."/>
            <person name="Henrissat B."/>
            <person name="Nehls U."/>
            <person name="Egli S."/>
            <person name="Spatafora J.W."/>
            <person name="Grigoriev I.V."/>
            <person name="Martin F.M."/>
        </authorList>
    </citation>
    <scope>NUCLEOTIDE SEQUENCE [LARGE SCALE GENOMIC DNA]</scope>
    <source>
        <strain evidence="3 4">CBS 459.81</strain>
    </source>
</reference>
<dbReference type="InterPro" id="IPR029045">
    <property type="entry name" value="ClpP/crotonase-like_dom_sf"/>
</dbReference>
<dbReference type="GO" id="GO:0005777">
    <property type="term" value="C:peroxisome"/>
    <property type="evidence" value="ECO:0007669"/>
    <property type="project" value="TreeGrafter"/>
</dbReference>
<dbReference type="AlphaFoldDB" id="A0A8E2E2L4"/>
<dbReference type="PANTHER" id="PTHR11941">
    <property type="entry name" value="ENOYL-COA HYDRATASE-RELATED"/>
    <property type="match status" value="1"/>
</dbReference>
<gene>
    <name evidence="3" type="ORF">K432DRAFT_361104</name>
</gene>
<proteinExistence type="predicted"/>
<dbReference type="PANTHER" id="PTHR11941:SF75">
    <property type="entry name" value="ENOYL-COA HYDRATASE_ISOMERASE FAMILY PROTEIN"/>
    <property type="match status" value="1"/>
</dbReference>
<name>A0A8E2E2L4_9PEZI</name>
<dbReference type="GO" id="GO:0006635">
    <property type="term" value="P:fatty acid beta-oxidation"/>
    <property type="evidence" value="ECO:0007669"/>
    <property type="project" value="TreeGrafter"/>
</dbReference>
<dbReference type="Proteomes" id="UP000250266">
    <property type="component" value="Unassembled WGS sequence"/>
</dbReference>